<evidence type="ECO:0000259" key="12">
    <source>
        <dbReference type="Pfam" id="PF25967"/>
    </source>
</evidence>
<sequence>MSESQSRNRYGLRKGLLALVVLGALGLGYFLWSGSGQPAGPGGANQAPGQPAGARPGGPPGMAAMAVPVRVAPVEQGPIQNIFTAVGTVTAFNTVTVRSRVDGELQKIFFTDGQKVKAGDLLAQIDPRPYQVQLDQALGQQAQNVAQLNNARQDLKRYEQLFRQNSLARQQLEAQQALVQQYLGAQKTDQANVDSARLQLEFTRITAPIGGRLGLRVVDQGNLISAGSTEGLVVITQTQPISVVFSLPQAQLPAVLERFNQGQPLVVDLFDSAERRVLATGELSSIDNQIDIATGTVRLKATFENQDETLFPNQFVNVRLRVSTQPDAIIIPTQAVQQGSAGAFVYLVADDNTVTVQPIVTGTIENRRVAVVEGLTAGQRVVTDGVDRLRNGTRVQIIEP</sequence>
<dbReference type="Pfam" id="PF25944">
    <property type="entry name" value="Beta-barrel_RND"/>
    <property type="match status" value="1"/>
</dbReference>
<dbReference type="Pfam" id="PF25967">
    <property type="entry name" value="RND-MFP_C"/>
    <property type="match status" value="1"/>
</dbReference>
<dbReference type="EMBL" id="JACJUU010000011">
    <property type="protein sequence ID" value="MBC2770727.1"/>
    <property type="molecule type" value="Genomic_DNA"/>
</dbReference>
<dbReference type="InterPro" id="IPR058625">
    <property type="entry name" value="MdtA-like_BSH"/>
</dbReference>
<feature type="region of interest" description="Disordered" evidence="7">
    <location>
        <begin position="38"/>
        <end position="60"/>
    </location>
</feature>
<dbReference type="Pfam" id="PF25876">
    <property type="entry name" value="HH_MFP_RND"/>
    <property type="match status" value="1"/>
</dbReference>
<keyword evidence="8" id="KW-1133">Transmembrane helix</keyword>
<dbReference type="AlphaFoldDB" id="A0A842HQY5"/>
<organism evidence="13 14">
    <name type="scientific">Pusillimonas minor</name>
    <dbReference type="NCBI Taxonomy" id="2697024"/>
    <lineage>
        <taxon>Bacteria</taxon>
        <taxon>Pseudomonadati</taxon>
        <taxon>Pseudomonadota</taxon>
        <taxon>Betaproteobacteria</taxon>
        <taxon>Burkholderiales</taxon>
        <taxon>Alcaligenaceae</taxon>
        <taxon>Pusillimonas</taxon>
    </lineage>
</organism>
<dbReference type="InterPro" id="IPR006143">
    <property type="entry name" value="RND_pump_MFP"/>
</dbReference>
<dbReference type="RefSeq" id="WP_185780397.1">
    <property type="nucleotide sequence ID" value="NZ_JACJUU010000011.1"/>
</dbReference>
<keyword evidence="14" id="KW-1185">Reference proteome</keyword>
<dbReference type="NCBIfam" id="NF008589">
    <property type="entry name" value="PRK11556.1"/>
    <property type="match status" value="1"/>
</dbReference>
<evidence type="ECO:0000259" key="9">
    <source>
        <dbReference type="Pfam" id="PF25876"/>
    </source>
</evidence>
<dbReference type="PANTHER" id="PTHR30469:SF12">
    <property type="entry name" value="MULTIDRUG RESISTANCE PROTEIN MDTA"/>
    <property type="match status" value="1"/>
</dbReference>
<dbReference type="Gene3D" id="1.10.287.470">
    <property type="entry name" value="Helix hairpin bin"/>
    <property type="match status" value="1"/>
</dbReference>
<evidence type="ECO:0000256" key="6">
    <source>
        <dbReference type="ARBA" id="ARBA00023136"/>
    </source>
</evidence>
<evidence type="ECO:0000313" key="14">
    <source>
        <dbReference type="Proteomes" id="UP000545386"/>
    </source>
</evidence>
<keyword evidence="8" id="KW-0812">Transmembrane</keyword>
<evidence type="ECO:0000256" key="8">
    <source>
        <dbReference type="SAM" id="Phobius"/>
    </source>
</evidence>
<accession>A0A842HQY5</accession>
<dbReference type="GO" id="GO:0030313">
    <property type="term" value="C:cell envelope"/>
    <property type="evidence" value="ECO:0007669"/>
    <property type="project" value="UniProtKB-SubCell"/>
</dbReference>
<comment type="similarity">
    <text evidence="2">Belongs to the membrane fusion protein (MFP) (TC 8.A.1) family.</text>
</comment>
<evidence type="ECO:0000256" key="3">
    <source>
        <dbReference type="ARBA" id="ARBA00022448"/>
    </source>
</evidence>
<reference evidence="13 14" key="1">
    <citation type="submission" date="2020-08" db="EMBL/GenBank/DDBJ databases">
        <title>Paraeoetvoesia sp. YC-7-48 draft genome sequence.</title>
        <authorList>
            <person name="Yao L."/>
        </authorList>
    </citation>
    <scope>NUCLEOTIDE SEQUENCE [LARGE SCALE GENOMIC DNA]</scope>
    <source>
        <strain evidence="14">YC-7-48</strain>
    </source>
</reference>
<dbReference type="NCBIfam" id="TIGR01730">
    <property type="entry name" value="RND_mfp"/>
    <property type="match status" value="1"/>
</dbReference>
<evidence type="ECO:0000256" key="1">
    <source>
        <dbReference type="ARBA" id="ARBA00004236"/>
    </source>
</evidence>
<keyword evidence="6 8" id="KW-0472">Membrane</keyword>
<dbReference type="FunFam" id="2.40.420.20:FF:000001">
    <property type="entry name" value="Efflux RND transporter periplasmic adaptor subunit"/>
    <property type="match status" value="1"/>
</dbReference>
<dbReference type="Gene3D" id="2.40.50.100">
    <property type="match status" value="1"/>
</dbReference>
<dbReference type="InterPro" id="IPR058627">
    <property type="entry name" value="MdtA-like_C"/>
</dbReference>
<evidence type="ECO:0000259" key="11">
    <source>
        <dbReference type="Pfam" id="PF25944"/>
    </source>
</evidence>
<dbReference type="GO" id="GO:0015562">
    <property type="term" value="F:efflux transmembrane transporter activity"/>
    <property type="evidence" value="ECO:0007669"/>
    <property type="project" value="TreeGrafter"/>
</dbReference>
<feature type="domain" description="Multidrug resistance protein MdtA-like beta-barrel" evidence="11">
    <location>
        <begin position="240"/>
        <end position="323"/>
    </location>
</feature>
<name>A0A842HQY5_9BURK</name>
<evidence type="ECO:0000259" key="10">
    <source>
        <dbReference type="Pfam" id="PF25917"/>
    </source>
</evidence>
<feature type="domain" description="Multidrug resistance protein MdtA-like barrel-sandwich hybrid" evidence="10">
    <location>
        <begin position="93"/>
        <end position="236"/>
    </location>
</feature>
<feature type="transmembrane region" description="Helical" evidence="8">
    <location>
        <begin position="12"/>
        <end position="32"/>
    </location>
</feature>
<keyword evidence="3" id="KW-0813">Transport</keyword>
<evidence type="ECO:0000256" key="7">
    <source>
        <dbReference type="SAM" id="MobiDB-lite"/>
    </source>
</evidence>
<dbReference type="GO" id="GO:1990281">
    <property type="term" value="C:efflux pump complex"/>
    <property type="evidence" value="ECO:0007669"/>
    <property type="project" value="TreeGrafter"/>
</dbReference>
<evidence type="ECO:0000313" key="13">
    <source>
        <dbReference type="EMBL" id="MBC2770727.1"/>
    </source>
</evidence>
<dbReference type="Gene3D" id="2.40.420.20">
    <property type="match status" value="1"/>
</dbReference>
<keyword evidence="4" id="KW-1003">Cell membrane</keyword>
<gene>
    <name evidence="13" type="ORF">GTU67_12490</name>
</gene>
<evidence type="ECO:0000256" key="4">
    <source>
        <dbReference type="ARBA" id="ARBA00022475"/>
    </source>
</evidence>
<dbReference type="InterPro" id="IPR058624">
    <property type="entry name" value="MdtA-like_HH"/>
</dbReference>
<dbReference type="Pfam" id="PF25917">
    <property type="entry name" value="BSH_RND"/>
    <property type="match status" value="1"/>
</dbReference>
<keyword evidence="5" id="KW-0997">Cell inner membrane</keyword>
<evidence type="ECO:0000256" key="5">
    <source>
        <dbReference type="ARBA" id="ARBA00022519"/>
    </source>
</evidence>
<comment type="subcellular location">
    <subcellularLocation>
        <location evidence="1">Cell membrane</location>
    </subcellularLocation>
</comment>
<dbReference type="Gene3D" id="2.40.30.170">
    <property type="match status" value="1"/>
</dbReference>
<evidence type="ECO:0000256" key="2">
    <source>
        <dbReference type="ARBA" id="ARBA00009477"/>
    </source>
</evidence>
<dbReference type="SUPFAM" id="SSF111369">
    <property type="entry name" value="HlyD-like secretion proteins"/>
    <property type="match status" value="1"/>
</dbReference>
<proteinExistence type="inferred from homology"/>
<dbReference type="InterPro" id="IPR058626">
    <property type="entry name" value="MdtA-like_b-barrel"/>
</dbReference>
<dbReference type="PANTHER" id="PTHR30469">
    <property type="entry name" value="MULTIDRUG RESISTANCE PROTEIN MDTA"/>
    <property type="match status" value="1"/>
</dbReference>
<feature type="domain" description="Multidrug resistance protein MdtA-like alpha-helical hairpin" evidence="9">
    <location>
        <begin position="133"/>
        <end position="203"/>
    </location>
</feature>
<dbReference type="Proteomes" id="UP000545386">
    <property type="component" value="Unassembled WGS sequence"/>
</dbReference>
<feature type="compositionally biased region" description="Low complexity" evidence="7">
    <location>
        <begin position="44"/>
        <end position="54"/>
    </location>
</feature>
<feature type="domain" description="Multidrug resistance protein MdtA-like C-terminal permuted SH3" evidence="12">
    <location>
        <begin position="327"/>
        <end position="388"/>
    </location>
</feature>
<protein>
    <submittedName>
        <fullName evidence="13">MdtA/MuxA family multidrug efflux RND transporter periplasmic adaptor subunit</fullName>
    </submittedName>
</protein>
<comment type="caution">
    <text evidence="13">The sequence shown here is derived from an EMBL/GenBank/DDBJ whole genome shotgun (WGS) entry which is preliminary data.</text>
</comment>